<dbReference type="RefSeq" id="WP_016191946.1">
    <property type="nucleotide sequence ID" value="NZ_CP089932.1"/>
</dbReference>
<feature type="domain" description="Carboxyltransferase" evidence="4">
    <location>
        <begin position="4"/>
        <end position="202"/>
    </location>
</feature>
<dbReference type="PATRIC" id="fig|65700.7.peg.254"/>
<dbReference type="PANTHER" id="PTHR34698">
    <property type="entry name" value="5-OXOPROLINASE SUBUNIT B"/>
    <property type="match status" value="1"/>
</dbReference>
<evidence type="ECO:0000313" key="6">
    <source>
        <dbReference type="Proteomes" id="UP000033924"/>
    </source>
</evidence>
<proteinExistence type="predicted"/>
<evidence type="ECO:0000256" key="3">
    <source>
        <dbReference type="ARBA" id="ARBA00022840"/>
    </source>
</evidence>
<dbReference type="SMART" id="SM00796">
    <property type="entry name" value="AHS1"/>
    <property type="match status" value="1"/>
</dbReference>
<organism evidence="5 6">
    <name type="scientific">Erwinia tracheiphila</name>
    <dbReference type="NCBI Taxonomy" id="65700"/>
    <lineage>
        <taxon>Bacteria</taxon>
        <taxon>Pseudomonadati</taxon>
        <taxon>Pseudomonadota</taxon>
        <taxon>Gammaproteobacteria</taxon>
        <taxon>Enterobacterales</taxon>
        <taxon>Erwiniaceae</taxon>
        <taxon>Erwinia</taxon>
    </lineage>
</organism>
<comment type="caution">
    <text evidence="5">The sequence shown here is derived from an EMBL/GenBank/DDBJ whole genome shotgun (WGS) entry which is preliminary data.</text>
</comment>
<dbReference type="InterPro" id="IPR010016">
    <property type="entry name" value="PxpB"/>
</dbReference>
<keyword evidence="6" id="KW-1185">Reference proteome</keyword>
<dbReference type="InterPro" id="IPR029000">
    <property type="entry name" value="Cyclophilin-like_dom_sf"/>
</dbReference>
<evidence type="ECO:0000256" key="2">
    <source>
        <dbReference type="ARBA" id="ARBA00022801"/>
    </source>
</evidence>
<dbReference type="PANTHER" id="PTHR34698:SF2">
    <property type="entry name" value="5-OXOPROLINASE SUBUNIT B"/>
    <property type="match status" value="1"/>
</dbReference>
<name>A0A0M2KLD6_9GAMM</name>
<dbReference type="SUPFAM" id="SSF50891">
    <property type="entry name" value="Cyclophilin-like"/>
    <property type="match status" value="1"/>
</dbReference>
<gene>
    <name evidence="5" type="ORF">SY86_01015</name>
</gene>
<dbReference type="STRING" id="65700.SY86_01015"/>
<keyword evidence="3" id="KW-0067">ATP-binding</keyword>
<dbReference type="GO" id="GO:0005524">
    <property type="term" value="F:ATP binding"/>
    <property type="evidence" value="ECO:0007669"/>
    <property type="project" value="UniProtKB-KW"/>
</dbReference>
<accession>A0A0M2KLD6</accession>
<dbReference type="EMBL" id="JXNU01000001">
    <property type="protein sequence ID" value="KKF38127.1"/>
    <property type="molecule type" value="Genomic_DNA"/>
</dbReference>
<protein>
    <recommendedName>
        <fullName evidence="4">Carboxyltransferase domain-containing protein</fullName>
    </recommendedName>
</protein>
<dbReference type="Pfam" id="PF02682">
    <property type="entry name" value="CT_C_D"/>
    <property type="match status" value="1"/>
</dbReference>
<dbReference type="SUPFAM" id="SSF160467">
    <property type="entry name" value="PH0987 N-terminal domain-like"/>
    <property type="match status" value="1"/>
</dbReference>
<dbReference type="Gene3D" id="2.40.100.10">
    <property type="entry name" value="Cyclophilin-like"/>
    <property type="match status" value="1"/>
</dbReference>
<keyword evidence="2" id="KW-0378">Hydrolase</keyword>
<dbReference type="GO" id="GO:0016787">
    <property type="term" value="F:hydrolase activity"/>
    <property type="evidence" value="ECO:0007669"/>
    <property type="project" value="UniProtKB-KW"/>
</dbReference>
<dbReference type="InterPro" id="IPR003833">
    <property type="entry name" value="CT_C_D"/>
</dbReference>
<dbReference type="AlphaFoldDB" id="A0A0M2KLD6"/>
<sequence>MQQARCYLLGERAVVLELSPPVTLHTQQRIWGLTAQLLDCVEVSEAIPGMNNITVILREPQQMTLQAVAWLQEWWEKSEVQEILPRQAEIPVVYGGGAGPDLQEVARHSGLTPQQVVEAHASACYQVYFIGFQPDFPYFAGLNPHLHTPRRAEPRVRVPAGSVGIGGSQTGIYPFSAPGGWQLIGQTDQVLFNADNRPPAYLRPGDSVRFLPQKGGVC</sequence>
<dbReference type="Proteomes" id="UP000033924">
    <property type="component" value="Unassembled WGS sequence"/>
</dbReference>
<evidence type="ECO:0000313" key="5">
    <source>
        <dbReference type="EMBL" id="KKF38127.1"/>
    </source>
</evidence>
<reference evidence="5 6" key="1">
    <citation type="submission" date="2015-01" db="EMBL/GenBank/DDBJ databases">
        <title>Erwinia tracheiphila.</title>
        <authorList>
            <person name="Shapiro L.R."/>
        </authorList>
    </citation>
    <scope>NUCLEOTIDE SEQUENCE [LARGE SCALE GENOMIC DNA]</scope>
    <source>
        <strain evidence="5 6">BuffGH</strain>
    </source>
</reference>
<keyword evidence="1" id="KW-0547">Nucleotide-binding</keyword>
<evidence type="ECO:0000256" key="1">
    <source>
        <dbReference type="ARBA" id="ARBA00022741"/>
    </source>
</evidence>
<dbReference type="NCBIfam" id="TIGR00370">
    <property type="entry name" value="5-oxoprolinase subunit PxpB"/>
    <property type="match status" value="1"/>
</dbReference>
<evidence type="ECO:0000259" key="4">
    <source>
        <dbReference type="SMART" id="SM00796"/>
    </source>
</evidence>